<dbReference type="InterPro" id="IPR001492">
    <property type="entry name" value="Flagellin"/>
</dbReference>
<feature type="domain" description="Flagellin N-terminal" evidence="5">
    <location>
        <begin position="3"/>
        <end position="135"/>
    </location>
</feature>
<dbReference type="Gene3D" id="1.20.1330.10">
    <property type="entry name" value="f41 fragment of flagellin, N-terminal domain"/>
    <property type="match status" value="2"/>
</dbReference>
<comment type="function">
    <text evidence="4">Flagellin is the subunit protein which polymerizes to form the filaments of bacterial flagella.</text>
</comment>
<dbReference type="Pfam" id="PF00669">
    <property type="entry name" value="Flagellin_N"/>
    <property type="match status" value="1"/>
</dbReference>
<protein>
    <recommendedName>
        <fullName evidence="2 4">Flagellin</fullName>
    </recommendedName>
</protein>
<reference evidence="7 8" key="1">
    <citation type="submission" date="2017-08" db="EMBL/GenBank/DDBJ databases">
        <authorList>
            <person name="de Groot N.N."/>
        </authorList>
    </citation>
    <scope>NUCLEOTIDE SEQUENCE [LARGE SCALE GENOMIC DNA]</scope>
    <source>
        <strain evidence="7 8">DSM 9787</strain>
    </source>
</reference>
<organism evidence="7 8">
    <name type="scientific">Pseudobutyrivibrio ruminis DSM 9787</name>
    <dbReference type="NCBI Taxonomy" id="1123011"/>
    <lineage>
        <taxon>Bacteria</taxon>
        <taxon>Bacillati</taxon>
        <taxon>Bacillota</taxon>
        <taxon>Clostridia</taxon>
        <taxon>Lachnospirales</taxon>
        <taxon>Lachnospiraceae</taxon>
        <taxon>Pseudobutyrivibrio</taxon>
    </lineage>
</organism>
<evidence type="ECO:0000256" key="3">
    <source>
        <dbReference type="ARBA" id="ARBA00023143"/>
    </source>
</evidence>
<evidence type="ECO:0000256" key="1">
    <source>
        <dbReference type="ARBA" id="ARBA00005709"/>
    </source>
</evidence>
<keyword evidence="7" id="KW-0966">Cell projection</keyword>
<dbReference type="GO" id="GO:0005198">
    <property type="term" value="F:structural molecule activity"/>
    <property type="evidence" value="ECO:0007669"/>
    <property type="project" value="UniProtKB-UniRule"/>
</dbReference>
<evidence type="ECO:0000259" key="6">
    <source>
        <dbReference type="Pfam" id="PF00700"/>
    </source>
</evidence>
<keyword evidence="3 4" id="KW-0975">Bacterial flagellum</keyword>
<gene>
    <name evidence="7" type="ORF">SAMN02910411_0171</name>
</gene>
<sequence length="694" mass="76200">MVVQHNSTASNASRMLNITDTSISKTSEKLSSGFKINHAADDAAGLSISEKMRKQVRGLTRGLDNVEDGISFCQIADGALSEVNDMLNRMKELSIQSANGTNSPSDRQAINEEIQQLKRESERIFTTTTFNQRQIWERSPVSETVTKEIEYRPITFSAQSCDYKVTNENIASWPNGGFKLKVIEANEATGEPGGLAFTWKSSDSTPVEYTSATIPWPNPETASQTLELANAFSDEQKSNSALKGVNCKIYYSTDSNTTIDEIKNYCKQVSVSASPSNSISTTITSNGGVSGSASLSVYAIQNTNINLNGYSDTSFAEPKGMTSVDSSNGLTFTFDFTSREDPTKKIAVTTKPSTVTIYKYISSFDQVDRVSVDDQTLHYTKMHKNSIDENFSRDGWWGKYATFDINGNFDGYQNYTLHYSIGSQNLKNSLFDEDSIKEILSGNYTKNVGNAKNVGGLMDDKNNNNENIAITFYYSMKDADGNNYGSFNVTVSGNEREGADSFINRIKAITNSDLFAGNSNSDSTSEGTGTRTSVQFLLNSVNDYIPKSTLEMTFEQLVGYEDLAKNIHSGPDSDMDEKLGIFYKCLSNFTIGLEDVDVLTIESSERAMGLIDAAAKMVVEQRSVFGAYQNRLEHTVKNLGNVAENTTAAESRIRDADMSGEMVKYSKDKILGQAGEAMLSQANTNANSVMNLLQ</sequence>
<dbReference type="GO" id="GO:0005576">
    <property type="term" value="C:extracellular region"/>
    <property type="evidence" value="ECO:0007669"/>
    <property type="project" value="UniProtKB-SubCell"/>
</dbReference>
<dbReference type="InterPro" id="IPR046358">
    <property type="entry name" value="Flagellin_C"/>
</dbReference>
<dbReference type="EMBL" id="OBMR01000012">
    <property type="protein sequence ID" value="SOC13808.1"/>
    <property type="molecule type" value="Genomic_DNA"/>
</dbReference>
<dbReference type="Gene3D" id="3.30.70.2120">
    <property type="match status" value="1"/>
</dbReference>
<evidence type="ECO:0000313" key="7">
    <source>
        <dbReference type="EMBL" id="SOC13808.1"/>
    </source>
</evidence>
<dbReference type="GO" id="GO:0009288">
    <property type="term" value="C:bacterial-type flagellum"/>
    <property type="evidence" value="ECO:0007669"/>
    <property type="project" value="UniProtKB-SubCell"/>
</dbReference>
<dbReference type="PANTHER" id="PTHR42792">
    <property type="entry name" value="FLAGELLIN"/>
    <property type="match status" value="1"/>
</dbReference>
<dbReference type="SUPFAM" id="SSF64518">
    <property type="entry name" value="Phase 1 flagellin"/>
    <property type="match status" value="2"/>
</dbReference>
<dbReference type="InterPro" id="IPR042187">
    <property type="entry name" value="Flagellin_C_sub2"/>
</dbReference>
<dbReference type="Pfam" id="PF00700">
    <property type="entry name" value="Flagellin_C"/>
    <property type="match status" value="1"/>
</dbReference>
<feature type="domain" description="Flagellin C-terminal" evidence="6">
    <location>
        <begin position="608"/>
        <end position="693"/>
    </location>
</feature>
<comment type="similarity">
    <text evidence="1 4">Belongs to the bacterial flagellin family.</text>
</comment>
<proteinExistence type="inferred from homology"/>
<dbReference type="AlphaFoldDB" id="A0A285SZG6"/>
<evidence type="ECO:0000256" key="2">
    <source>
        <dbReference type="ARBA" id="ARBA00020110"/>
    </source>
</evidence>
<name>A0A285SZG6_9FIRM</name>
<keyword evidence="7" id="KW-0969">Cilium</keyword>
<evidence type="ECO:0000256" key="4">
    <source>
        <dbReference type="RuleBase" id="RU362073"/>
    </source>
</evidence>
<dbReference type="Proteomes" id="UP000219563">
    <property type="component" value="Unassembled WGS sequence"/>
</dbReference>
<evidence type="ECO:0000259" key="5">
    <source>
        <dbReference type="Pfam" id="PF00669"/>
    </source>
</evidence>
<keyword evidence="4" id="KW-0964">Secreted</keyword>
<dbReference type="PANTHER" id="PTHR42792:SF2">
    <property type="entry name" value="FLAGELLIN"/>
    <property type="match status" value="1"/>
</dbReference>
<accession>A0A285SZG6</accession>
<comment type="subcellular location">
    <subcellularLocation>
        <location evidence="4">Secreted</location>
    </subcellularLocation>
    <subcellularLocation>
        <location evidence="4">Bacterial flagellum</location>
    </subcellularLocation>
</comment>
<dbReference type="Gene3D" id="6.10.10.10">
    <property type="entry name" value="Flagellar export chaperone, C-terminal domain"/>
    <property type="match status" value="1"/>
</dbReference>
<dbReference type="RefSeq" id="WP_330400139.1">
    <property type="nucleotide sequence ID" value="NZ_OBMR01000012.1"/>
</dbReference>
<keyword evidence="7" id="KW-0282">Flagellum</keyword>
<dbReference type="PRINTS" id="PR00207">
    <property type="entry name" value="FLAGELLIN"/>
</dbReference>
<dbReference type="InterPro" id="IPR001029">
    <property type="entry name" value="Flagellin_N"/>
</dbReference>
<evidence type="ECO:0000313" key="8">
    <source>
        <dbReference type="Proteomes" id="UP000219563"/>
    </source>
</evidence>